<sequence length="146" mass="15761">MHRLRGRDSSVCLAAKPSFIHPLIPLTSIIAAAAAAAAAADAIRRKKKTDGFRGVAEEPRQALLPLSLSQKGRPTGTRPCLCQSRALLFLLAFASQHQHARPVPLPFTGDQLPSLGCPFTQDHSDFDQSHIGISHNVGCPYTRKCD</sequence>
<proteinExistence type="predicted"/>
<keyword evidence="3" id="KW-1185">Reference proteome</keyword>
<protein>
    <recommendedName>
        <fullName evidence="4">Secreted protein</fullName>
    </recommendedName>
</protein>
<reference evidence="2 3" key="1">
    <citation type="submission" date="2022-12" db="EMBL/GenBank/DDBJ databases">
        <title>Chromosome-scale assembly of the Ensete ventricosum genome.</title>
        <authorList>
            <person name="Dussert Y."/>
            <person name="Stocks J."/>
            <person name="Wendawek A."/>
            <person name="Woldeyes F."/>
            <person name="Nichols R.A."/>
            <person name="Borrell J.S."/>
        </authorList>
    </citation>
    <scope>NUCLEOTIDE SEQUENCE [LARGE SCALE GENOMIC DNA]</scope>
    <source>
        <strain evidence="3">cv. Maze</strain>
        <tissue evidence="2">Seeds</tissue>
    </source>
</reference>
<gene>
    <name evidence="2" type="ORF">OPV22_032898</name>
</gene>
<comment type="caution">
    <text evidence="2">The sequence shown here is derived from an EMBL/GenBank/DDBJ whole genome shotgun (WGS) entry which is preliminary data.</text>
</comment>
<organism evidence="2 3">
    <name type="scientific">Ensete ventricosum</name>
    <name type="common">Abyssinian banana</name>
    <name type="synonym">Musa ensete</name>
    <dbReference type="NCBI Taxonomy" id="4639"/>
    <lineage>
        <taxon>Eukaryota</taxon>
        <taxon>Viridiplantae</taxon>
        <taxon>Streptophyta</taxon>
        <taxon>Embryophyta</taxon>
        <taxon>Tracheophyta</taxon>
        <taxon>Spermatophyta</taxon>
        <taxon>Magnoliopsida</taxon>
        <taxon>Liliopsida</taxon>
        <taxon>Zingiberales</taxon>
        <taxon>Musaceae</taxon>
        <taxon>Ensete</taxon>
    </lineage>
</organism>
<dbReference type="Proteomes" id="UP001222027">
    <property type="component" value="Unassembled WGS sequence"/>
</dbReference>
<keyword evidence="1" id="KW-0472">Membrane</keyword>
<accession>A0AAV8PXV9</accession>
<evidence type="ECO:0000313" key="3">
    <source>
        <dbReference type="Proteomes" id="UP001222027"/>
    </source>
</evidence>
<name>A0AAV8PXV9_ENSVE</name>
<dbReference type="AlphaFoldDB" id="A0AAV8PXV9"/>
<keyword evidence="1" id="KW-1133">Transmembrane helix</keyword>
<feature type="transmembrane region" description="Helical" evidence="1">
    <location>
        <begin position="20"/>
        <end position="43"/>
    </location>
</feature>
<dbReference type="EMBL" id="JAQQAF010000009">
    <property type="protein sequence ID" value="KAJ8459972.1"/>
    <property type="molecule type" value="Genomic_DNA"/>
</dbReference>
<evidence type="ECO:0000256" key="1">
    <source>
        <dbReference type="SAM" id="Phobius"/>
    </source>
</evidence>
<evidence type="ECO:0008006" key="4">
    <source>
        <dbReference type="Google" id="ProtNLM"/>
    </source>
</evidence>
<evidence type="ECO:0000313" key="2">
    <source>
        <dbReference type="EMBL" id="KAJ8459972.1"/>
    </source>
</evidence>
<keyword evidence="1" id="KW-0812">Transmembrane</keyword>